<protein>
    <submittedName>
        <fullName evidence="1">Uncharacterized protein</fullName>
    </submittedName>
</protein>
<gene>
    <name evidence="1" type="ORF">ACFQRB_17855</name>
    <name evidence="2" type="ORF">ACFQRB_20135</name>
</gene>
<organism evidence="1 3">
    <name type="scientific">Halobaculum litoreum</name>
    <dbReference type="NCBI Taxonomy" id="3031998"/>
    <lineage>
        <taxon>Archaea</taxon>
        <taxon>Methanobacteriati</taxon>
        <taxon>Methanobacteriota</taxon>
        <taxon>Stenosarchaea group</taxon>
        <taxon>Halobacteria</taxon>
        <taxon>Halobacteriales</taxon>
        <taxon>Haloferacaceae</taxon>
        <taxon>Halobaculum</taxon>
    </lineage>
</organism>
<evidence type="ECO:0000313" key="3">
    <source>
        <dbReference type="Proteomes" id="UP001596368"/>
    </source>
</evidence>
<accession>A0ABD5XRW2</accession>
<proteinExistence type="predicted"/>
<reference evidence="1" key="3">
    <citation type="submission" date="2024-09" db="EMBL/GenBank/DDBJ databases">
        <authorList>
            <person name="Sun Q."/>
        </authorList>
    </citation>
    <scope>NUCLEOTIDE SEQUENCE</scope>
    <source>
        <strain evidence="1">NBRC 112578</strain>
    </source>
</reference>
<keyword evidence="3" id="KW-1185">Reference proteome</keyword>
<evidence type="ECO:0000313" key="1">
    <source>
        <dbReference type="EMBL" id="MFC7137798.1"/>
    </source>
</evidence>
<sequence length="52" mass="5383">MSRGDAPTAFVGLSAAHHALYEDLTDAAGRAVDPYAVTVPDTPSLGARRTGR</sequence>
<dbReference type="EMBL" id="JBHSZG010000008">
    <property type="protein sequence ID" value="MFC7138157.1"/>
    <property type="molecule type" value="Genomic_DNA"/>
</dbReference>
<dbReference type="EMBL" id="JBHSZG010000008">
    <property type="protein sequence ID" value="MFC7137798.1"/>
    <property type="molecule type" value="Genomic_DNA"/>
</dbReference>
<name>A0ABD5XRW2_9EURY</name>
<comment type="caution">
    <text evidence="1">The sequence shown here is derived from an EMBL/GenBank/DDBJ whole genome shotgun (WGS) entry which is preliminary data.</text>
</comment>
<reference evidence="3" key="2">
    <citation type="journal article" date="2019" name="Int. J. Syst. Evol. Microbiol.">
        <title>The Global Catalogue of Microorganisms (GCM) 10K type strain sequencing project: providing services to taxonomists for standard genome sequencing and annotation.</title>
        <authorList>
            <consortium name="The Broad Institute Genomics Platform"/>
            <consortium name="The Broad Institute Genome Sequencing Center for Infectious Disease"/>
            <person name="Wu L."/>
            <person name="Ma J."/>
        </authorList>
    </citation>
    <scope>NUCLEOTIDE SEQUENCE [LARGE SCALE GENOMIC DNA]</scope>
    <source>
        <strain evidence="3">DT92</strain>
    </source>
</reference>
<evidence type="ECO:0000313" key="2">
    <source>
        <dbReference type="EMBL" id="MFC7138157.1"/>
    </source>
</evidence>
<dbReference type="Proteomes" id="UP001596368">
    <property type="component" value="Unassembled WGS sequence"/>
</dbReference>
<dbReference type="AlphaFoldDB" id="A0ABD5XRW2"/>
<reference evidence="1" key="1">
    <citation type="journal article" date="2014" name="Int. J. Syst. Evol. Microbiol.">
        <title>Complete genome sequence of Corynebacterium casei LMG S-19264T (=DSM 44701T), isolated from a smear-ripened cheese.</title>
        <authorList>
            <consortium name="US DOE Joint Genome Institute (JGI-PGF)"/>
            <person name="Walter F."/>
            <person name="Albersmeier A."/>
            <person name="Kalinowski J."/>
            <person name="Ruckert C."/>
        </authorList>
    </citation>
    <scope>NUCLEOTIDE SEQUENCE [LARGE SCALE GENOMIC DNA]</scope>
    <source>
        <strain evidence="1">NBRC 112578</strain>
    </source>
</reference>